<sequence>MTSIVAFEALPHLGVRRTLWLQKLFPYDKFREDAVAQATSDPPWLSLPAEVATVIRPVVTDIVEAIIEGIPRDVPVYAMPMEGRFGQGVRQGVTVALNRFLDLPGTRLPALSEDGKWVYESLGRGEVRSGRSLESLLAAYRYGARVTFRAISRTVDVSQLAPDVLLSLGESLFAYIDELSAASAQGYAQEQSERAGEQQRLRGELLEMILRGDSSDGGVARLAAAVGWTLPEVVVVALVPFPHVEGLRAGLGPEGLVAERGTDVVIVYPFGSQPSRRRELDRALRGRPAIVGPARPWQQAGESLHLATSAGAHGVGTPEGGAGGVAPVWVEDHLAELVVHAEPLATAELARTRLAPLDGLRPAVRERLTETLLSWLRHQGQRAPIAEELFVHQQTVGYRVAQLKELFGEMLDDPEARFELELVLRAGHR</sequence>
<dbReference type="Pfam" id="PF13556">
    <property type="entry name" value="HTH_30"/>
    <property type="match status" value="1"/>
</dbReference>
<dbReference type="PANTHER" id="PTHR33744:SF1">
    <property type="entry name" value="DNA-BINDING TRANSCRIPTIONAL ACTIVATOR ADER"/>
    <property type="match status" value="1"/>
</dbReference>
<name>A0ABN2SAK0_9MICO</name>
<feature type="domain" description="PucR C-terminal helix-turn-helix" evidence="1">
    <location>
        <begin position="368"/>
        <end position="426"/>
    </location>
</feature>
<feature type="domain" description="PucR-like N-terminal" evidence="2">
    <location>
        <begin position="44"/>
        <end position="210"/>
    </location>
</feature>
<gene>
    <name evidence="3" type="ORF">GCM10009817_25760</name>
</gene>
<dbReference type="InterPro" id="IPR058663">
    <property type="entry name" value="PucR-like_N"/>
</dbReference>
<dbReference type="InterPro" id="IPR051448">
    <property type="entry name" value="CdaR-like_regulators"/>
</dbReference>
<evidence type="ECO:0000313" key="4">
    <source>
        <dbReference type="Proteomes" id="UP001500013"/>
    </source>
</evidence>
<dbReference type="InterPro" id="IPR042070">
    <property type="entry name" value="PucR_C-HTH_sf"/>
</dbReference>
<dbReference type="InterPro" id="IPR025736">
    <property type="entry name" value="PucR_C-HTH_dom"/>
</dbReference>
<dbReference type="EMBL" id="BAAAPU010000007">
    <property type="protein sequence ID" value="GAA1983206.1"/>
    <property type="molecule type" value="Genomic_DNA"/>
</dbReference>
<protein>
    <submittedName>
        <fullName evidence="3">Helix-turn-helix domain-containing protein</fullName>
    </submittedName>
</protein>
<dbReference type="Gene3D" id="1.10.10.2840">
    <property type="entry name" value="PucR C-terminal helix-turn-helix domain"/>
    <property type="match status" value="1"/>
</dbReference>
<dbReference type="Proteomes" id="UP001500013">
    <property type="component" value="Unassembled WGS sequence"/>
</dbReference>
<reference evidence="3 4" key="1">
    <citation type="journal article" date="2019" name="Int. J. Syst. Evol. Microbiol.">
        <title>The Global Catalogue of Microorganisms (GCM) 10K type strain sequencing project: providing services to taxonomists for standard genome sequencing and annotation.</title>
        <authorList>
            <consortium name="The Broad Institute Genomics Platform"/>
            <consortium name="The Broad Institute Genome Sequencing Center for Infectious Disease"/>
            <person name="Wu L."/>
            <person name="Ma J."/>
        </authorList>
    </citation>
    <scope>NUCLEOTIDE SEQUENCE [LARGE SCALE GENOMIC DNA]</scope>
    <source>
        <strain evidence="3 4">JCM 15628</strain>
    </source>
</reference>
<accession>A0ABN2SAK0</accession>
<evidence type="ECO:0000259" key="1">
    <source>
        <dbReference type="Pfam" id="PF13556"/>
    </source>
</evidence>
<proteinExistence type="predicted"/>
<dbReference type="PANTHER" id="PTHR33744">
    <property type="entry name" value="CARBOHYDRATE DIACID REGULATOR"/>
    <property type="match status" value="1"/>
</dbReference>
<evidence type="ECO:0000259" key="2">
    <source>
        <dbReference type="Pfam" id="PF25906"/>
    </source>
</evidence>
<comment type="caution">
    <text evidence="3">The sequence shown here is derived from an EMBL/GenBank/DDBJ whole genome shotgun (WGS) entry which is preliminary data.</text>
</comment>
<organism evidence="3 4">
    <name type="scientific">Terrabacter lapilli</name>
    <dbReference type="NCBI Taxonomy" id="436231"/>
    <lineage>
        <taxon>Bacteria</taxon>
        <taxon>Bacillati</taxon>
        <taxon>Actinomycetota</taxon>
        <taxon>Actinomycetes</taxon>
        <taxon>Micrococcales</taxon>
        <taxon>Intrasporangiaceae</taxon>
        <taxon>Terrabacter</taxon>
    </lineage>
</organism>
<keyword evidence="4" id="KW-1185">Reference proteome</keyword>
<evidence type="ECO:0000313" key="3">
    <source>
        <dbReference type="EMBL" id="GAA1983206.1"/>
    </source>
</evidence>
<dbReference type="Pfam" id="PF25906">
    <property type="entry name" value="PucR-like_N"/>
    <property type="match status" value="1"/>
</dbReference>